<protein>
    <submittedName>
        <fullName evidence="1">Uncharacterized protein</fullName>
    </submittedName>
</protein>
<keyword evidence="2" id="KW-1185">Reference proteome</keyword>
<evidence type="ECO:0000313" key="2">
    <source>
        <dbReference type="Proteomes" id="UP000051952"/>
    </source>
</evidence>
<dbReference type="VEuPathDB" id="TriTrypDB:BSAL_92690"/>
<name>A0A0S4J7R2_BODSA</name>
<proteinExistence type="predicted"/>
<dbReference type="EMBL" id="CYKH01001279">
    <property type="protein sequence ID" value="CUG86350.1"/>
    <property type="molecule type" value="Genomic_DNA"/>
</dbReference>
<accession>A0A0S4J7R2</accession>
<dbReference type="AlphaFoldDB" id="A0A0S4J7R2"/>
<dbReference type="Proteomes" id="UP000051952">
    <property type="component" value="Unassembled WGS sequence"/>
</dbReference>
<sequence>MQRYSPANVHNIPILSYRLPCSLDPLQFLMEPFPSQPCNMRCSHERTPHRPVRRVRHCDARYLDRVSCVLRLFVVASRSSKRWCLYSSQLRSKERRSEVEMKRNDNSCSCASMEGVLTD</sequence>
<gene>
    <name evidence="1" type="ORF">BSAL_92690</name>
</gene>
<evidence type="ECO:0000313" key="1">
    <source>
        <dbReference type="EMBL" id="CUG86350.1"/>
    </source>
</evidence>
<reference evidence="2" key="1">
    <citation type="submission" date="2015-09" db="EMBL/GenBank/DDBJ databases">
        <authorList>
            <consortium name="Pathogen Informatics"/>
        </authorList>
    </citation>
    <scope>NUCLEOTIDE SEQUENCE [LARGE SCALE GENOMIC DNA]</scope>
    <source>
        <strain evidence="2">Lake Konstanz</strain>
    </source>
</reference>
<organism evidence="1 2">
    <name type="scientific">Bodo saltans</name>
    <name type="common">Flagellated protozoan</name>
    <dbReference type="NCBI Taxonomy" id="75058"/>
    <lineage>
        <taxon>Eukaryota</taxon>
        <taxon>Discoba</taxon>
        <taxon>Euglenozoa</taxon>
        <taxon>Kinetoplastea</taxon>
        <taxon>Metakinetoplastina</taxon>
        <taxon>Eubodonida</taxon>
        <taxon>Bodonidae</taxon>
        <taxon>Bodo</taxon>
    </lineage>
</organism>